<comment type="caution">
    <text evidence="8">The sequence shown here is derived from an EMBL/GenBank/DDBJ whole genome shotgun (WGS) entry which is preliminary data.</text>
</comment>
<evidence type="ECO:0000256" key="2">
    <source>
        <dbReference type="ARBA" id="ARBA00012418"/>
    </source>
</evidence>
<evidence type="ECO:0000256" key="5">
    <source>
        <dbReference type="ARBA" id="ARBA00022695"/>
    </source>
</evidence>
<dbReference type="EC" id="2.7.7.6" evidence="2"/>
<dbReference type="InterPro" id="IPR000722">
    <property type="entry name" value="RNA_pol_asu"/>
</dbReference>
<name>A0A816DU50_9BILA</name>
<comment type="similarity">
    <text evidence="1">Belongs to the RNA polymerase beta' chain family.</text>
</comment>
<dbReference type="EMBL" id="CAJNOL010009223">
    <property type="protein sequence ID" value="CAF1641921.1"/>
    <property type="molecule type" value="Genomic_DNA"/>
</dbReference>
<sequence>MINKFENRKTNRSSLTNTLRGITNEEKLNNLWLKMQITLNSIFDSSLDNRSGARVAKGIRQVCFSLFFLLLLEKKEGLFRMYMMGKPVNYAGRSVISSDPFIAIYQVGIPEIFTKKLTYPELVIRHNCYRHLRTGDYVLVNHQPTLHRPSSNGDGMKMNIHLSQNELTRAEPTELMINYQDFLIISTILLYIQPVNQASLYLDSKSKLSMKSCASKSNVTNIDLMADTDVIIRHGHLLSGLIDKAHCSSTLPSVVHCYYQLYGKRCAADLDLHLELNDVLLLSLGVSHRRRLINQCRAQAGFCSKSFDEHISKEMDINYKISIDQYQNQIVKQSMSNLFKQFQENNLQFLIQSGAKG</sequence>
<dbReference type="Gene3D" id="1.10.274.100">
    <property type="entry name" value="RNA polymerase Rpb1, domain 3"/>
    <property type="match status" value="1"/>
</dbReference>
<dbReference type="InterPro" id="IPR006592">
    <property type="entry name" value="RNA_pol_N"/>
</dbReference>
<keyword evidence="5" id="KW-0548">Nucleotidyltransferase</keyword>
<dbReference type="PANTHER" id="PTHR19376:SF11">
    <property type="entry name" value="DNA-DIRECTED RNA POLYMERASE I SUBUNIT RPA1"/>
    <property type="match status" value="1"/>
</dbReference>
<evidence type="ECO:0000256" key="3">
    <source>
        <dbReference type="ARBA" id="ARBA00022478"/>
    </source>
</evidence>
<gene>
    <name evidence="8" type="ORF">JXQ802_LOCUS53323</name>
</gene>
<dbReference type="SMART" id="SM00663">
    <property type="entry name" value="RPOLA_N"/>
    <property type="match status" value="1"/>
</dbReference>
<keyword evidence="4" id="KW-0808">Transferase</keyword>
<keyword evidence="6" id="KW-0804">Transcription</keyword>
<dbReference type="InterPro" id="IPR038120">
    <property type="entry name" value="Rpb1_funnel_sf"/>
</dbReference>
<dbReference type="InterPro" id="IPR045867">
    <property type="entry name" value="DNA-dir_RpoC_beta_prime"/>
</dbReference>
<evidence type="ECO:0000256" key="4">
    <source>
        <dbReference type="ARBA" id="ARBA00022679"/>
    </source>
</evidence>
<dbReference type="PANTHER" id="PTHR19376">
    <property type="entry name" value="DNA-DIRECTED RNA POLYMERASE"/>
    <property type="match status" value="1"/>
</dbReference>
<dbReference type="Gene3D" id="1.10.132.30">
    <property type="match status" value="1"/>
</dbReference>
<organism evidence="8 9">
    <name type="scientific">Rotaria sordida</name>
    <dbReference type="NCBI Taxonomy" id="392033"/>
    <lineage>
        <taxon>Eukaryota</taxon>
        <taxon>Metazoa</taxon>
        <taxon>Spiralia</taxon>
        <taxon>Gnathifera</taxon>
        <taxon>Rotifera</taxon>
        <taxon>Eurotatoria</taxon>
        <taxon>Bdelloidea</taxon>
        <taxon>Philodinida</taxon>
        <taxon>Philodinidae</taxon>
        <taxon>Rotaria</taxon>
    </lineage>
</organism>
<dbReference type="Pfam" id="PF00623">
    <property type="entry name" value="RNA_pol_Rpb1_2"/>
    <property type="match status" value="1"/>
</dbReference>
<accession>A0A816DU50</accession>
<dbReference type="AlphaFoldDB" id="A0A816DU50"/>
<protein>
    <recommendedName>
        <fullName evidence="2">DNA-directed RNA polymerase</fullName>
        <ecNumber evidence="2">2.7.7.6</ecNumber>
    </recommendedName>
</protein>
<dbReference type="GO" id="GO:0006351">
    <property type="term" value="P:DNA-templated transcription"/>
    <property type="evidence" value="ECO:0007669"/>
    <property type="project" value="InterPro"/>
</dbReference>
<dbReference type="Gene3D" id="3.30.1490.180">
    <property type="entry name" value="RNA polymerase ii"/>
    <property type="match status" value="1"/>
</dbReference>
<evidence type="ECO:0000256" key="6">
    <source>
        <dbReference type="ARBA" id="ARBA00023163"/>
    </source>
</evidence>
<evidence type="ECO:0000313" key="8">
    <source>
        <dbReference type="EMBL" id="CAF1641921.1"/>
    </source>
</evidence>
<evidence type="ECO:0000259" key="7">
    <source>
        <dbReference type="SMART" id="SM00663"/>
    </source>
</evidence>
<dbReference type="GO" id="GO:0003899">
    <property type="term" value="F:DNA-directed RNA polymerase activity"/>
    <property type="evidence" value="ECO:0007669"/>
    <property type="project" value="UniProtKB-EC"/>
</dbReference>
<dbReference type="Proteomes" id="UP000663870">
    <property type="component" value="Unassembled WGS sequence"/>
</dbReference>
<keyword evidence="9" id="KW-1185">Reference proteome</keyword>
<keyword evidence="3" id="KW-0240">DNA-directed RNA polymerase</keyword>
<reference evidence="8" key="1">
    <citation type="submission" date="2021-02" db="EMBL/GenBank/DDBJ databases">
        <authorList>
            <person name="Nowell W R."/>
        </authorList>
    </citation>
    <scope>NUCLEOTIDE SEQUENCE</scope>
</reference>
<dbReference type="GO" id="GO:0003677">
    <property type="term" value="F:DNA binding"/>
    <property type="evidence" value="ECO:0007669"/>
    <property type="project" value="InterPro"/>
</dbReference>
<feature type="domain" description="RNA polymerase N-terminal" evidence="7">
    <location>
        <begin position="2"/>
        <end position="190"/>
    </location>
</feature>
<evidence type="ECO:0000313" key="9">
    <source>
        <dbReference type="Proteomes" id="UP000663870"/>
    </source>
</evidence>
<dbReference type="InterPro" id="IPR042102">
    <property type="entry name" value="RNA_pol_Rpb1_3_sf"/>
</dbReference>
<dbReference type="GO" id="GO:0005736">
    <property type="term" value="C:RNA polymerase I complex"/>
    <property type="evidence" value="ECO:0007669"/>
    <property type="project" value="TreeGrafter"/>
</dbReference>
<proteinExistence type="inferred from homology"/>
<dbReference type="SUPFAM" id="SSF64484">
    <property type="entry name" value="beta and beta-prime subunits of DNA dependent RNA-polymerase"/>
    <property type="match status" value="1"/>
</dbReference>
<evidence type="ECO:0000256" key="1">
    <source>
        <dbReference type="ARBA" id="ARBA00006460"/>
    </source>
</evidence>
<dbReference type="Gene3D" id="2.40.40.20">
    <property type="match status" value="2"/>
</dbReference>